<feature type="region of interest" description="Disordered" evidence="2">
    <location>
        <begin position="557"/>
        <end position="577"/>
    </location>
</feature>
<feature type="compositionally biased region" description="Acidic residues" evidence="2">
    <location>
        <begin position="558"/>
        <end position="570"/>
    </location>
</feature>
<dbReference type="AlphaFoldDB" id="A0A1Y1VFW0"/>
<feature type="coiled-coil region" evidence="1">
    <location>
        <begin position="417"/>
        <end position="444"/>
    </location>
</feature>
<proteinExistence type="predicted"/>
<protein>
    <recommendedName>
        <fullName evidence="5">Actin-like ATPase domain-containing protein</fullName>
    </recommendedName>
</protein>
<gene>
    <name evidence="3" type="ORF">BCR36DRAFT_348506</name>
</gene>
<dbReference type="Proteomes" id="UP000193719">
    <property type="component" value="Unassembled WGS sequence"/>
</dbReference>
<sequence length="762" mass="88326">MLIVGIDIGSYFTSYAYSYEFENKTFLKSAKYLTGFNLEKVVQDNTVYIIKKLLTLEKNTDPVPKNFMFLSEMLTEKDFLAEIKKYIARIAKIIPVDQDADDQKFFVVSYPRGLLPKPPSKVYLDAICDVITKGIRSNEQYKDAKVYFITDYEALRQCYKELIIKKKKIEFVANSYDEEIQYDINTLAKKYSKSLILMNDKNTSAIAEVENKDYEKAYEELLGINSIFNALNDIDVETYKTLYIDFGLKEIRFHYSEFINIIKPIKNSIIDDLTDILIEQHLATFCYNLSTEKQRALRLQLRDDVKSIILPKFVEADDFTTYHHEFKFEMIHVLKITKEMIDDYIQNSLLCDVIERIYDSANSPIHHIELCGGFSNLYYKFLSRYFPNLSIKISNINVSVGCVYFEQQLLEKEKLLRNKYREAKLDCKNQLEKLKASLEEENLSYSFITKEQSDFFHRQQEKQQQLIENEKNKNGNSDMDWVGKIHRRDVKEQEQLFTGLFEKLSVVENRINIVKEKIKKIQDFSDGLDKYYRKALTTFGSVNFDFFNSYSIIINSNSEEEEEEEGEGEDGDKKSDKTQELLQDLKISPNDVKSYYFKKLGMSIDENGSGVTEGKKETKIKVVSSFTDLNNATTASQSDNESIEKVAKPAAVTNVANKEYAPSLCSNLSGISGIGHTPGKNALSTLNNKFISFNLQTQRLKMKTQLLEENHTLGIELKKSQTKNFTLSEELNTIRQENKELKEENERLLKELEALRAKLSLE</sequence>
<feature type="coiled-coil region" evidence="1">
    <location>
        <begin position="724"/>
        <end position="762"/>
    </location>
</feature>
<reference evidence="3 4" key="1">
    <citation type="submission" date="2016-08" db="EMBL/GenBank/DDBJ databases">
        <title>Genomes of anaerobic fungi encode conserved fungal cellulosomes for biomass hydrolysis.</title>
        <authorList>
            <consortium name="DOE Joint Genome Institute"/>
            <person name="Haitjema C.H."/>
            <person name="Gilmore S.P."/>
            <person name="Henske J.K."/>
            <person name="Solomon K.V."/>
            <person name="De Groot R."/>
            <person name="Kuo A."/>
            <person name="Mondo S.J."/>
            <person name="Salamov A.A."/>
            <person name="Labutti K."/>
            <person name="Zhao Z."/>
            <person name="Chiniquy J."/>
            <person name="Barry K."/>
            <person name="Brewer H.M."/>
            <person name="Purvine S.O."/>
            <person name="Wright A.T."/>
            <person name="Boxma B."/>
            <person name="Van Alen T."/>
            <person name="Hackstein J.H."/>
            <person name="Baker S.E."/>
            <person name="Grigoriev I.V."/>
            <person name="O'Malley M.A."/>
        </authorList>
    </citation>
    <scope>NUCLEOTIDE SEQUENCE [LARGE SCALE GENOMIC DNA]</scope>
    <source>
        <strain evidence="4">finn</strain>
    </source>
</reference>
<evidence type="ECO:0000313" key="4">
    <source>
        <dbReference type="Proteomes" id="UP000193719"/>
    </source>
</evidence>
<keyword evidence="4" id="KW-1185">Reference proteome</keyword>
<evidence type="ECO:0000256" key="1">
    <source>
        <dbReference type="SAM" id="Coils"/>
    </source>
</evidence>
<comment type="caution">
    <text evidence="3">The sequence shown here is derived from an EMBL/GenBank/DDBJ whole genome shotgun (WGS) entry which is preliminary data.</text>
</comment>
<dbReference type="EMBL" id="MCFH01000011">
    <property type="protein sequence ID" value="ORX54332.1"/>
    <property type="molecule type" value="Genomic_DNA"/>
</dbReference>
<reference evidence="3 4" key="2">
    <citation type="submission" date="2016-08" db="EMBL/GenBank/DDBJ databases">
        <title>Pervasive Adenine N6-methylation of Active Genes in Fungi.</title>
        <authorList>
            <consortium name="DOE Joint Genome Institute"/>
            <person name="Mondo S.J."/>
            <person name="Dannebaum R.O."/>
            <person name="Kuo R.C."/>
            <person name="Labutti K."/>
            <person name="Haridas S."/>
            <person name="Kuo A."/>
            <person name="Salamov A."/>
            <person name="Ahrendt S.R."/>
            <person name="Lipzen A."/>
            <person name="Sullivan W."/>
            <person name="Andreopoulos W.B."/>
            <person name="Clum A."/>
            <person name="Lindquist E."/>
            <person name="Daum C."/>
            <person name="Ramamoorthy G.K."/>
            <person name="Gryganskyi A."/>
            <person name="Culley D."/>
            <person name="Magnuson J.K."/>
            <person name="James T.Y."/>
            <person name="O'Malley M.A."/>
            <person name="Stajich J.E."/>
            <person name="Spatafora J.W."/>
            <person name="Visel A."/>
            <person name="Grigoriev I.V."/>
        </authorList>
    </citation>
    <scope>NUCLEOTIDE SEQUENCE [LARGE SCALE GENOMIC DNA]</scope>
    <source>
        <strain evidence="4">finn</strain>
    </source>
</reference>
<keyword evidence="1" id="KW-0175">Coiled coil</keyword>
<dbReference type="OrthoDB" id="2145923at2759"/>
<accession>A0A1Y1VFW0</accession>
<evidence type="ECO:0000256" key="2">
    <source>
        <dbReference type="SAM" id="MobiDB-lite"/>
    </source>
</evidence>
<evidence type="ECO:0000313" key="3">
    <source>
        <dbReference type="EMBL" id="ORX54332.1"/>
    </source>
</evidence>
<organism evidence="3 4">
    <name type="scientific">Piromyces finnis</name>
    <dbReference type="NCBI Taxonomy" id="1754191"/>
    <lineage>
        <taxon>Eukaryota</taxon>
        <taxon>Fungi</taxon>
        <taxon>Fungi incertae sedis</taxon>
        <taxon>Chytridiomycota</taxon>
        <taxon>Chytridiomycota incertae sedis</taxon>
        <taxon>Neocallimastigomycetes</taxon>
        <taxon>Neocallimastigales</taxon>
        <taxon>Neocallimastigaceae</taxon>
        <taxon>Piromyces</taxon>
    </lineage>
</organism>
<name>A0A1Y1VFW0_9FUNG</name>
<evidence type="ECO:0008006" key="5">
    <source>
        <dbReference type="Google" id="ProtNLM"/>
    </source>
</evidence>